<sequence>MRLLVVRSEAELYVKGRASIIIKRENRFDEKHLRDIDSVLIIGSSVKISSSLPPVLSSFNIPLAIVAKNSVSIMINPIVTQYNNYRSLQYRLEPIRGLEIALEYIKSRVNGMVNILKNRKLEIPNFPDPPTPGSDPKVFEQRIRSWESQTSGALWNSMTRLIKPSILEELRNKYEFNGRRPRHRDPFNKTLSIMYAVLYSLGTKALLTAGLDPTSGFLHRTKYNIPLTFDYTEMFKPVAIEATIDMVNEGLPDLNEDGELDKDGVNLAIKNLYGYLTLQHKDTKKSIYQQIFLKAFSLAKFLEGDLKKEKLTIVWNRTQYRSHNKVK</sequence>
<proteinExistence type="inferred from homology"/>
<dbReference type="AlphaFoldDB" id="A0A7C2UJP5"/>
<dbReference type="Gene3D" id="1.20.120.920">
    <property type="entry name" value="CRISPR-associated endonuclease Cas1, C-terminal domain"/>
    <property type="match status" value="1"/>
</dbReference>
<organism evidence="10">
    <name type="scientific">Fervidicoccus fontis</name>
    <dbReference type="NCBI Taxonomy" id="683846"/>
    <lineage>
        <taxon>Archaea</taxon>
        <taxon>Thermoproteota</taxon>
        <taxon>Thermoprotei</taxon>
        <taxon>Fervidicoccales</taxon>
        <taxon>Fervidicoccaceae</taxon>
        <taxon>Fervidicoccus</taxon>
    </lineage>
</organism>
<dbReference type="InterPro" id="IPR042206">
    <property type="entry name" value="CRISPR-assoc_Cas1_C"/>
</dbReference>
<evidence type="ECO:0000313" key="10">
    <source>
        <dbReference type="EMBL" id="HEU97928.1"/>
    </source>
</evidence>
<comment type="similarity">
    <text evidence="9">Belongs to the CRISPR-associated endonuclease Cas1 family.</text>
</comment>
<dbReference type="PANTHER" id="PTHR34353">
    <property type="entry name" value="CRISPR-ASSOCIATED ENDONUCLEASE CAS1 1"/>
    <property type="match status" value="1"/>
</dbReference>
<comment type="subunit">
    <text evidence="9">Homodimer, forms a heterotetramer with a Cas2 homodimer.</text>
</comment>
<dbReference type="GO" id="GO:0043571">
    <property type="term" value="P:maintenance of CRISPR repeat elements"/>
    <property type="evidence" value="ECO:0007669"/>
    <property type="project" value="UniProtKB-UniRule"/>
</dbReference>
<dbReference type="NCBIfam" id="TIGR00287">
    <property type="entry name" value="cas1"/>
    <property type="match status" value="1"/>
</dbReference>
<evidence type="ECO:0000256" key="9">
    <source>
        <dbReference type="HAMAP-Rule" id="MF_01470"/>
    </source>
</evidence>
<dbReference type="GO" id="GO:0003677">
    <property type="term" value="F:DNA binding"/>
    <property type="evidence" value="ECO:0007669"/>
    <property type="project" value="UniProtKB-KW"/>
</dbReference>
<keyword evidence="8 9" id="KW-0464">Manganese</keyword>
<comment type="caution">
    <text evidence="10">The sequence shown here is derived from an EMBL/GenBank/DDBJ whole genome shotgun (WGS) entry which is preliminary data.</text>
</comment>
<dbReference type="EC" id="3.1.-.-" evidence="9"/>
<feature type="binding site" evidence="9">
    <location>
        <position position="233"/>
    </location>
    <ligand>
        <name>Mn(2+)</name>
        <dbReference type="ChEBI" id="CHEBI:29035"/>
    </ligand>
</feature>
<feature type="binding site" evidence="9">
    <location>
        <position position="147"/>
    </location>
    <ligand>
        <name>Mn(2+)</name>
        <dbReference type="ChEBI" id="CHEBI:29035"/>
    </ligand>
</feature>
<evidence type="ECO:0000256" key="5">
    <source>
        <dbReference type="ARBA" id="ARBA00022842"/>
    </source>
</evidence>
<keyword evidence="2 9" id="KW-0479">Metal-binding</keyword>
<reference evidence="10" key="1">
    <citation type="journal article" date="2020" name="mSystems">
        <title>Genome- and Community-Level Interaction Insights into Carbon Utilization and Element Cycling Functions of Hydrothermarchaeota in Hydrothermal Sediment.</title>
        <authorList>
            <person name="Zhou Z."/>
            <person name="Liu Y."/>
            <person name="Xu W."/>
            <person name="Pan J."/>
            <person name="Luo Z.H."/>
            <person name="Li M."/>
        </authorList>
    </citation>
    <scope>NUCLEOTIDE SEQUENCE [LARGE SCALE GENOMIC DNA]</scope>
    <source>
        <strain evidence="10">SpSt-1259</strain>
    </source>
</reference>
<accession>A0A7C2UJP5</accession>
<evidence type="ECO:0000256" key="1">
    <source>
        <dbReference type="ARBA" id="ARBA00022722"/>
    </source>
</evidence>
<keyword evidence="1 9" id="KW-0540">Nuclease</keyword>
<keyword evidence="5 9" id="KW-0460">Magnesium</keyword>
<dbReference type="InterPro" id="IPR002729">
    <property type="entry name" value="CRISPR-assoc_Cas1"/>
</dbReference>
<dbReference type="GO" id="GO:0016787">
    <property type="term" value="F:hydrolase activity"/>
    <property type="evidence" value="ECO:0007669"/>
    <property type="project" value="UniProtKB-KW"/>
</dbReference>
<evidence type="ECO:0000256" key="6">
    <source>
        <dbReference type="ARBA" id="ARBA00023118"/>
    </source>
</evidence>
<dbReference type="PANTHER" id="PTHR34353:SF2">
    <property type="entry name" value="CRISPR-ASSOCIATED ENDONUCLEASE CAS1 1"/>
    <property type="match status" value="1"/>
</dbReference>
<dbReference type="EMBL" id="DSFE01000079">
    <property type="protein sequence ID" value="HEU97928.1"/>
    <property type="molecule type" value="Genomic_DNA"/>
</dbReference>
<keyword evidence="6 9" id="KW-0051">Antiviral defense</keyword>
<dbReference type="GO" id="GO:0051607">
    <property type="term" value="P:defense response to virus"/>
    <property type="evidence" value="ECO:0007669"/>
    <property type="project" value="UniProtKB-UniRule"/>
</dbReference>
<gene>
    <name evidence="9 10" type="primary">cas1</name>
    <name evidence="10" type="ORF">ENO36_03635</name>
</gene>
<dbReference type="InterPro" id="IPR050646">
    <property type="entry name" value="Cas1"/>
</dbReference>
<keyword evidence="4 9" id="KW-0378">Hydrolase</keyword>
<dbReference type="Proteomes" id="UP000885664">
    <property type="component" value="Unassembled WGS sequence"/>
</dbReference>
<evidence type="ECO:0000256" key="3">
    <source>
        <dbReference type="ARBA" id="ARBA00022759"/>
    </source>
</evidence>
<dbReference type="HAMAP" id="MF_01470">
    <property type="entry name" value="Cas1"/>
    <property type="match status" value="1"/>
</dbReference>
<dbReference type="GO" id="GO:0004519">
    <property type="term" value="F:endonuclease activity"/>
    <property type="evidence" value="ECO:0007669"/>
    <property type="project" value="UniProtKB-UniRule"/>
</dbReference>
<evidence type="ECO:0000256" key="8">
    <source>
        <dbReference type="ARBA" id="ARBA00023211"/>
    </source>
</evidence>
<dbReference type="CDD" id="cd09634">
    <property type="entry name" value="Cas1_I-II-III"/>
    <property type="match status" value="1"/>
</dbReference>
<protein>
    <recommendedName>
        <fullName evidence="9">CRISPR-associated endonuclease Cas1</fullName>
        <ecNumber evidence="9">3.1.-.-</ecNumber>
    </recommendedName>
</protein>
<keyword evidence="7 9" id="KW-0238">DNA-binding</keyword>
<comment type="cofactor">
    <cofactor evidence="9">
        <name>Mg(2+)</name>
        <dbReference type="ChEBI" id="CHEBI:18420"/>
    </cofactor>
    <cofactor evidence="9">
        <name>Mn(2+)</name>
        <dbReference type="ChEBI" id="CHEBI:29035"/>
    </cofactor>
</comment>
<comment type="function">
    <text evidence="9">CRISPR (clustered regularly interspaced short palindromic repeat), is an adaptive immune system that provides protection against mobile genetic elements (viruses, transposable elements and conjugative plasmids). CRISPR clusters contain spacers, sequences complementary to antecedent mobile elements, and target invading nucleic acids. CRISPR clusters are transcribed and processed into CRISPR RNA (crRNA). Acts as a dsDNA endonuclease. Involved in the integration of spacer DNA into the CRISPR cassette.</text>
</comment>
<keyword evidence="3 9" id="KW-0255">Endonuclease</keyword>
<dbReference type="GO" id="GO:0046872">
    <property type="term" value="F:metal ion binding"/>
    <property type="evidence" value="ECO:0007669"/>
    <property type="project" value="UniProtKB-UniRule"/>
</dbReference>
<evidence type="ECO:0000256" key="2">
    <source>
        <dbReference type="ARBA" id="ARBA00022723"/>
    </source>
</evidence>
<evidence type="ECO:0000256" key="7">
    <source>
        <dbReference type="ARBA" id="ARBA00023125"/>
    </source>
</evidence>
<evidence type="ECO:0000256" key="4">
    <source>
        <dbReference type="ARBA" id="ARBA00022801"/>
    </source>
</evidence>
<name>A0A7C2UJP5_9CREN</name>
<dbReference type="Pfam" id="PF01867">
    <property type="entry name" value="Cas_Cas1"/>
    <property type="match status" value="1"/>
</dbReference>
<feature type="binding site" evidence="9">
    <location>
        <position position="219"/>
    </location>
    <ligand>
        <name>Mn(2+)</name>
        <dbReference type="ChEBI" id="CHEBI:29035"/>
    </ligand>
</feature>